<dbReference type="PaxDb" id="3708-A0A078JWU5"/>
<dbReference type="Gramene" id="CDY72118">
    <property type="protein sequence ID" value="CDY72118"/>
    <property type="gene ID" value="GSBRNA2T00024950001"/>
</dbReference>
<feature type="domain" description="DC1-like C-terminal" evidence="1">
    <location>
        <begin position="84"/>
        <end position="126"/>
    </location>
</feature>
<gene>
    <name evidence="2" type="primary">BnaCnng76070D</name>
    <name evidence="2" type="ORF">GSBRNA2T00024950001</name>
</gene>
<dbReference type="EMBL" id="LK049041">
    <property type="protein sequence ID" value="CDY72118.1"/>
    <property type="molecule type" value="Genomic_DNA"/>
</dbReference>
<evidence type="ECO:0000259" key="1">
    <source>
        <dbReference type="Pfam" id="PF22926"/>
    </source>
</evidence>
<organism evidence="2">
    <name type="scientific">Brassica napus</name>
    <name type="common">Rape</name>
    <dbReference type="NCBI Taxonomy" id="3708"/>
    <lineage>
        <taxon>Eukaryota</taxon>
        <taxon>Viridiplantae</taxon>
        <taxon>Streptophyta</taxon>
        <taxon>Embryophyta</taxon>
        <taxon>Tracheophyta</taxon>
        <taxon>Spermatophyta</taxon>
        <taxon>Magnoliopsida</taxon>
        <taxon>eudicotyledons</taxon>
        <taxon>Gunneridae</taxon>
        <taxon>Pentapetalae</taxon>
        <taxon>rosids</taxon>
        <taxon>malvids</taxon>
        <taxon>Brassicales</taxon>
        <taxon>Brassicaceae</taxon>
        <taxon>Brassiceae</taxon>
        <taxon>Brassica</taxon>
    </lineage>
</organism>
<dbReference type="AlphaFoldDB" id="A0A078JWU5"/>
<proteinExistence type="predicted"/>
<evidence type="ECO:0000313" key="2">
    <source>
        <dbReference type="EMBL" id="CDY72118.1"/>
    </source>
</evidence>
<dbReference type="STRING" id="3708.A0A078JWU5"/>
<accession>A0A078JWU5</accession>
<sequence length="135" mass="15540">MNITRAYKLPIHNHPLFPSSMFCYVECDGCHKIWHMSDEHPLTLSCDQNGSGGIWLVLHVQCVLGDFSRLKPGWLYTLFERREYEVVLNNRNTRPFCSHCHSRCKVPVILKDSGKDNGYICSNSCLFSCLGIKFL</sequence>
<dbReference type="InterPro" id="IPR054483">
    <property type="entry name" value="DC1-like_CT"/>
</dbReference>
<dbReference type="Pfam" id="PF22926">
    <property type="entry name" value="C1-like_CT"/>
    <property type="match status" value="1"/>
</dbReference>
<reference evidence="2" key="1">
    <citation type="journal article" date="2014" name="Science">
        <title>Plant genetics. Early allopolyploid evolution in the post-Neolithic Brassica napus oilseed genome.</title>
        <authorList>
            <person name="Chalhoub B."/>
            <person name="Denoeud F."/>
            <person name="Liu S."/>
            <person name="Parkin I.A."/>
            <person name="Tang H."/>
            <person name="Wang X."/>
            <person name="Chiquet J."/>
            <person name="Belcram H."/>
            <person name="Tong C."/>
            <person name="Samans B."/>
            <person name="Correa M."/>
            <person name="Da Silva C."/>
            <person name="Just J."/>
            <person name="Falentin C."/>
            <person name="Koh C.S."/>
            <person name="Le Clainche I."/>
            <person name="Bernard M."/>
            <person name="Bento P."/>
            <person name="Noel B."/>
            <person name="Labadie K."/>
            <person name="Alberti A."/>
            <person name="Charles M."/>
            <person name="Arnaud D."/>
            <person name="Guo H."/>
            <person name="Daviaud C."/>
            <person name="Alamery S."/>
            <person name="Jabbari K."/>
            <person name="Zhao M."/>
            <person name="Edger P.P."/>
            <person name="Chelaifa H."/>
            <person name="Tack D."/>
            <person name="Lassalle G."/>
            <person name="Mestiri I."/>
            <person name="Schnel N."/>
            <person name="Le Paslier M.C."/>
            <person name="Fan G."/>
            <person name="Renault V."/>
            <person name="Bayer P.E."/>
            <person name="Golicz A.A."/>
            <person name="Manoli S."/>
            <person name="Lee T.H."/>
            <person name="Thi V.H."/>
            <person name="Chalabi S."/>
            <person name="Hu Q."/>
            <person name="Fan C."/>
            <person name="Tollenaere R."/>
            <person name="Lu Y."/>
            <person name="Battail C."/>
            <person name="Shen J."/>
            <person name="Sidebottom C.H."/>
            <person name="Wang X."/>
            <person name="Canaguier A."/>
            <person name="Chauveau A."/>
            <person name="Berard A."/>
            <person name="Deniot G."/>
            <person name="Guan M."/>
            <person name="Liu Z."/>
            <person name="Sun F."/>
            <person name="Lim Y.P."/>
            <person name="Lyons E."/>
            <person name="Town C.D."/>
            <person name="Bancroft I."/>
            <person name="Wang X."/>
            <person name="Meng J."/>
            <person name="Ma J."/>
            <person name="Pires J.C."/>
            <person name="King G.J."/>
            <person name="Brunel D."/>
            <person name="Delourme R."/>
            <person name="Renard M."/>
            <person name="Aury J.M."/>
            <person name="Adams K.L."/>
            <person name="Batley J."/>
            <person name="Snowdon R.J."/>
            <person name="Tost J."/>
            <person name="Edwards D."/>
            <person name="Zhou Y."/>
            <person name="Hua W."/>
            <person name="Sharpe A.G."/>
            <person name="Paterson A.H."/>
            <person name="Guan C."/>
            <person name="Wincker P."/>
        </authorList>
    </citation>
    <scope>NUCLEOTIDE SEQUENCE [LARGE SCALE GENOMIC DNA]</scope>
</reference>
<name>A0A078JWU5_BRANA</name>
<reference evidence="2" key="2">
    <citation type="submission" date="2014-06" db="EMBL/GenBank/DDBJ databases">
        <authorList>
            <person name="Genoscope - CEA"/>
        </authorList>
    </citation>
    <scope>NUCLEOTIDE SEQUENCE</scope>
</reference>
<protein>
    <submittedName>
        <fullName evidence="2">BnaCnng76070D protein</fullName>
    </submittedName>
</protein>